<reference evidence="2 3" key="1">
    <citation type="journal article" date="2022" name="Allergy">
        <title>Genome assembly and annotation of Periplaneta americana reveal a comprehensive cockroach allergen profile.</title>
        <authorList>
            <person name="Wang L."/>
            <person name="Xiong Q."/>
            <person name="Saelim N."/>
            <person name="Wang L."/>
            <person name="Nong W."/>
            <person name="Wan A.T."/>
            <person name="Shi M."/>
            <person name="Liu X."/>
            <person name="Cao Q."/>
            <person name="Hui J.H.L."/>
            <person name="Sookrung N."/>
            <person name="Leung T.F."/>
            <person name="Tungtrongchitr A."/>
            <person name="Tsui S.K.W."/>
        </authorList>
    </citation>
    <scope>NUCLEOTIDE SEQUENCE [LARGE SCALE GENOMIC DNA]</scope>
    <source>
        <strain evidence="2">PWHHKU_190912</strain>
    </source>
</reference>
<organism evidence="2 3">
    <name type="scientific">Periplaneta americana</name>
    <name type="common">American cockroach</name>
    <name type="synonym">Blatta americana</name>
    <dbReference type="NCBI Taxonomy" id="6978"/>
    <lineage>
        <taxon>Eukaryota</taxon>
        <taxon>Metazoa</taxon>
        <taxon>Ecdysozoa</taxon>
        <taxon>Arthropoda</taxon>
        <taxon>Hexapoda</taxon>
        <taxon>Insecta</taxon>
        <taxon>Pterygota</taxon>
        <taxon>Neoptera</taxon>
        <taxon>Polyneoptera</taxon>
        <taxon>Dictyoptera</taxon>
        <taxon>Blattodea</taxon>
        <taxon>Blattoidea</taxon>
        <taxon>Blattidae</taxon>
        <taxon>Blattinae</taxon>
        <taxon>Periplaneta</taxon>
    </lineage>
</organism>
<evidence type="ECO:0000313" key="3">
    <source>
        <dbReference type="Proteomes" id="UP001148838"/>
    </source>
</evidence>
<comment type="caution">
    <text evidence="2">The sequence shown here is derived from an EMBL/GenBank/DDBJ whole genome shotgun (WGS) entry which is preliminary data.</text>
</comment>
<evidence type="ECO:0000313" key="2">
    <source>
        <dbReference type="EMBL" id="KAJ4441556.1"/>
    </source>
</evidence>
<sequence>MAGLCEGGNEPPSSLKAITYSQTTKKGYIIDPTIRIETGSSQPEDVNQEKINIHLPTVDYFKVKYQLENIEEEKNELVVSLTEKKLPTEEYTGRNGERDKSSSQKKI</sequence>
<protein>
    <submittedName>
        <fullName evidence="2">Uncharacterized protein</fullName>
    </submittedName>
</protein>
<evidence type="ECO:0000256" key="1">
    <source>
        <dbReference type="SAM" id="MobiDB-lite"/>
    </source>
</evidence>
<proteinExistence type="predicted"/>
<gene>
    <name evidence="2" type="ORF">ANN_11412</name>
</gene>
<dbReference type="EMBL" id="JAJSOF020000015">
    <property type="protein sequence ID" value="KAJ4441556.1"/>
    <property type="molecule type" value="Genomic_DNA"/>
</dbReference>
<dbReference type="Proteomes" id="UP001148838">
    <property type="component" value="Unassembled WGS sequence"/>
</dbReference>
<name>A0ABQ8T6C6_PERAM</name>
<accession>A0ABQ8T6C6</accession>
<feature type="region of interest" description="Disordered" evidence="1">
    <location>
        <begin position="83"/>
        <end position="107"/>
    </location>
</feature>
<keyword evidence="3" id="KW-1185">Reference proteome</keyword>